<keyword evidence="3" id="KW-0201">Cytochrome c-type biogenesis</keyword>
<dbReference type="Proteomes" id="UP000422569">
    <property type="component" value="Chromosome"/>
</dbReference>
<protein>
    <submittedName>
        <fullName evidence="7">DsbE family thiol:disulfide interchange protein</fullName>
    </submittedName>
</protein>
<dbReference type="RefSeq" id="WP_016920109.1">
    <property type="nucleotide sequence ID" value="NZ_CP044331.1"/>
</dbReference>
<dbReference type="EMBL" id="CP044331">
    <property type="protein sequence ID" value="QGM99590.1"/>
    <property type="molecule type" value="Genomic_DNA"/>
</dbReference>
<feature type="domain" description="Thioredoxin" evidence="6">
    <location>
        <begin position="39"/>
        <end position="186"/>
    </location>
</feature>
<dbReference type="PROSITE" id="PS51352">
    <property type="entry name" value="THIOREDOXIN_2"/>
    <property type="match status" value="1"/>
</dbReference>
<dbReference type="GO" id="GO:0017004">
    <property type="term" value="P:cytochrome complex assembly"/>
    <property type="evidence" value="ECO:0007669"/>
    <property type="project" value="UniProtKB-KW"/>
</dbReference>
<dbReference type="SUPFAM" id="SSF52833">
    <property type="entry name" value="Thioredoxin-like"/>
    <property type="match status" value="1"/>
</dbReference>
<keyword evidence="4" id="KW-1015">Disulfide bond</keyword>
<comment type="similarity">
    <text evidence="2">Belongs to the thioredoxin family. DsbE subfamily.</text>
</comment>
<keyword evidence="5" id="KW-0676">Redox-active center</keyword>
<reference evidence="7 8" key="1">
    <citation type="submission" date="2019-09" db="EMBL/GenBank/DDBJ databases">
        <title>Isolation and complete genome sequencing of Methylocystis species.</title>
        <authorList>
            <person name="Rumah B.L."/>
            <person name="Stead C.E."/>
            <person name="Stevens B.C."/>
            <person name="Minton N.P."/>
            <person name="Grosse-Honebrink A."/>
            <person name="Zhang Y."/>
        </authorList>
    </citation>
    <scope>NUCLEOTIDE SEQUENCE [LARGE SCALE GENOMIC DNA]</scope>
    <source>
        <strain evidence="7 8">BRCS2</strain>
    </source>
</reference>
<organism evidence="7 8">
    <name type="scientific">Methylocystis parvus</name>
    <dbReference type="NCBI Taxonomy" id="134"/>
    <lineage>
        <taxon>Bacteria</taxon>
        <taxon>Pseudomonadati</taxon>
        <taxon>Pseudomonadota</taxon>
        <taxon>Alphaproteobacteria</taxon>
        <taxon>Hyphomicrobiales</taxon>
        <taxon>Methylocystaceae</taxon>
        <taxon>Methylocystis</taxon>
    </lineage>
</organism>
<evidence type="ECO:0000313" key="7">
    <source>
        <dbReference type="EMBL" id="QGM99590.1"/>
    </source>
</evidence>
<evidence type="ECO:0000256" key="3">
    <source>
        <dbReference type="ARBA" id="ARBA00022748"/>
    </source>
</evidence>
<evidence type="ECO:0000256" key="5">
    <source>
        <dbReference type="ARBA" id="ARBA00023284"/>
    </source>
</evidence>
<dbReference type="InterPro" id="IPR004799">
    <property type="entry name" value="Periplasmic_diS_OxRdtase_DsbE"/>
</dbReference>
<dbReference type="CDD" id="cd03010">
    <property type="entry name" value="TlpA_like_DsbE"/>
    <property type="match status" value="1"/>
</dbReference>
<dbReference type="PANTHER" id="PTHR42852:SF6">
    <property type="entry name" value="THIOL:DISULFIDE INTERCHANGE PROTEIN DSBE"/>
    <property type="match status" value="1"/>
</dbReference>
<evidence type="ECO:0000313" key="8">
    <source>
        <dbReference type="Proteomes" id="UP000422569"/>
    </source>
</evidence>
<keyword evidence="8" id="KW-1185">Reference proteome</keyword>
<dbReference type="InterPro" id="IPR017937">
    <property type="entry name" value="Thioredoxin_CS"/>
</dbReference>
<evidence type="ECO:0000256" key="2">
    <source>
        <dbReference type="ARBA" id="ARBA00007758"/>
    </source>
</evidence>
<dbReference type="AlphaFoldDB" id="A0A6B8MFY4"/>
<accession>A0A6B8MFY4</accession>
<evidence type="ECO:0000256" key="1">
    <source>
        <dbReference type="ARBA" id="ARBA00004196"/>
    </source>
</evidence>
<dbReference type="GO" id="GO:0030288">
    <property type="term" value="C:outer membrane-bounded periplasmic space"/>
    <property type="evidence" value="ECO:0007669"/>
    <property type="project" value="InterPro"/>
</dbReference>
<dbReference type="InterPro" id="IPR013766">
    <property type="entry name" value="Thioredoxin_domain"/>
</dbReference>
<dbReference type="KEGG" id="mpar:F7D14_06665"/>
<dbReference type="InterPro" id="IPR050553">
    <property type="entry name" value="Thioredoxin_ResA/DsbE_sf"/>
</dbReference>
<proteinExistence type="inferred from homology"/>
<dbReference type="PANTHER" id="PTHR42852">
    <property type="entry name" value="THIOL:DISULFIDE INTERCHANGE PROTEIN DSBE"/>
    <property type="match status" value="1"/>
</dbReference>
<dbReference type="InterPro" id="IPR036249">
    <property type="entry name" value="Thioredoxin-like_sf"/>
</dbReference>
<dbReference type="InterPro" id="IPR013740">
    <property type="entry name" value="Redoxin"/>
</dbReference>
<evidence type="ECO:0000259" key="6">
    <source>
        <dbReference type="PROSITE" id="PS51352"/>
    </source>
</evidence>
<dbReference type="GO" id="GO:0015036">
    <property type="term" value="F:disulfide oxidoreductase activity"/>
    <property type="evidence" value="ECO:0007669"/>
    <property type="project" value="InterPro"/>
</dbReference>
<evidence type="ECO:0000256" key="4">
    <source>
        <dbReference type="ARBA" id="ARBA00023157"/>
    </source>
</evidence>
<dbReference type="Gene3D" id="3.40.30.10">
    <property type="entry name" value="Glutaredoxin"/>
    <property type="match status" value="1"/>
</dbReference>
<dbReference type="NCBIfam" id="TIGR00385">
    <property type="entry name" value="dsbE"/>
    <property type="match status" value="1"/>
</dbReference>
<name>A0A6B8MFY4_9HYPH</name>
<sequence>MEPQPRSALRFLPLVLFGLLAALFLARLFSGDASRIPSALIGKPAPEFNLPALAGLKDAPGFSTADLRKGHVSVVNIFASWCAPCRQEHPILMALAQNATLKSKDVALYGLSYKDEAANALGFLQEEGNPFQRVGVDPAGRAAIDFGVYGVPETFVVKGDGTIAYKFIGPLTPSAVATDLIPQIEKAMGD</sequence>
<gene>
    <name evidence="7" type="ORF">F7D14_06665</name>
</gene>
<dbReference type="Pfam" id="PF08534">
    <property type="entry name" value="Redoxin"/>
    <property type="match status" value="1"/>
</dbReference>
<dbReference type="PROSITE" id="PS00194">
    <property type="entry name" value="THIOREDOXIN_1"/>
    <property type="match status" value="1"/>
</dbReference>
<comment type="subcellular location">
    <subcellularLocation>
        <location evidence="1">Cell envelope</location>
    </subcellularLocation>
</comment>